<dbReference type="EMBL" id="BMAT01013199">
    <property type="protein sequence ID" value="GFS07461.1"/>
    <property type="molecule type" value="Genomic_DNA"/>
</dbReference>
<reference evidence="1 2" key="1">
    <citation type="journal article" date="2021" name="Elife">
        <title>Chloroplast acquisition without the gene transfer in kleptoplastic sea slugs, Plakobranchus ocellatus.</title>
        <authorList>
            <person name="Maeda T."/>
            <person name="Takahashi S."/>
            <person name="Yoshida T."/>
            <person name="Shimamura S."/>
            <person name="Takaki Y."/>
            <person name="Nagai Y."/>
            <person name="Toyoda A."/>
            <person name="Suzuki Y."/>
            <person name="Arimoto A."/>
            <person name="Ishii H."/>
            <person name="Satoh N."/>
            <person name="Nishiyama T."/>
            <person name="Hasebe M."/>
            <person name="Maruyama T."/>
            <person name="Minagawa J."/>
            <person name="Obokata J."/>
            <person name="Shigenobu S."/>
        </authorList>
    </citation>
    <scope>NUCLEOTIDE SEQUENCE [LARGE SCALE GENOMIC DNA]</scope>
</reference>
<comment type="caution">
    <text evidence="1">The sequence shown here is derived from an EMBL/GenBank/DDBJ whole genome shotgun (WGS) entry which is preliminary data.</text>
</comment>
<evidence type="ECO:0000313" key="1">
    <source>
        <dbReference type="EMBL" id="GFS07461.1"/>
    </source>
</evidence>
<gene>
    <name evidence="1" type="ORF">ElyMa_006570400</name>
</gene>
<evidence type="ECO:0000313" key="2">
    <source>
        <dbReference type="Proteomes" id="UP000762676"/>
    </source>
</evidence>
<keyword evidence="2" id="KW-1185">Reference proteome</keyword>
<organism evidence="1 2">
    <name type="scientific">Elysia marginata</name>
    <dbReference type="NCBI Taxonomy" id="1093978"/>
    <lineage>
        <taxon>Eukaryota</taxon>
        <taxon>Metazoa</taxon>
        <taxon>Spiralia</taxon>
        <taxon>Lophotrochozoa</taxon>
        <taxon>Mollusca</taxon>
        <taxon>Gastropoda</taxon>
        <taxon>Heterobranchia</taxon>
        <taxon>Euthyneura</taxon>
        <taxon>Panpulmonata</taxon>
        <taxon>Sacoglossa</taxon>
        <taxon>Placobranchoidea</taxon>
        <taxon>Plakobranchidae</taxon>
        <taxon>Elysia</taxon>
    </lineage>
</organism>
<dbReference type="AlphaFoldDB" id="A0AAV4IGX4"/>
<proteinExistence type="predicted"/>
<name>A0AAV4IGX4_9GAST</name>
<dbReference type="Proteomes" id="UP000762676">
    <property type="component" value="Unassembled WGS sequence"/>
</dbReference>
<accession>A0AAV4IGX4</accession>
<protein>
    <submittedName>
        <fullName evidence="1">Uncharacterized protein</fullName>
    </submittedName>
</protein>
<sequence length="92" mass="10065">MGVLNKVEKEDDYLPLLCSYYGLSAFFDKGGSALQASSPALWPSDKTLAQRSGGVGSFPSRVKPKTLKMVLVADRPCVWYYGFTAKPGVRIM</sequence>